<dbReference type="EMBL" id="JBBWWQ010000013">
    <property type="protein sequence ID" value="KAK8933490.1"/>
    <property type="molecule type" value="Genomic_DNA"/>
</dbReference>
<evidence type="ECO:0000313" key="4">
    <source>
        <dbReference type="Proteomes" id="UP001418222"/>
    </source>
</evidence>
<dbReference type="PANTHER" id="PTHR33726:SF17">
    <property type="entry name" value="OS06G0620700 PROTEIN"/>
    <property type="match status" value="1"/>
</dbReference>
<organism evidence="2 4">
    <name type="scientific">Platanthera zijinensis</name>
    <dbReference type="NCBI Taxonomy" id="2320716"/>
    <lineage>
        <taxon>Eukaryota</taxon>
        <taxon>Viridiplantae</taxon>
        <taxon>Streptophyta</taxon>
        <taxon>Embryophyta</taxon>
        <taxon>Tracheophyta</taxon>
        <taxon>Spermatophyta</taxon>
        <taxon>Magnoliopsida</taxon>
        <taxon>Liliopsida</taxon>
        <taxon>Asparagales</taxon>
        <taxon>Orchidaceae</taxon>
        <taxon>Orchidoideae</taxon>
        <taxon>Orchideae</taxon>
        <taxon>Orchidinae</taxon>
        <taxon>Platanthera</taxon>
    </lineage>
</organism>
<proteinExistence type="predicted"/>
<evidence type="ECO:0000313" key="3">
    <source>
        <dbReference type="EMBL" id="KAK8933801.1"/>
    </source>
</evidence>
<keyword evidence="1" id="KW-0472">Membrane</keyword>
<name>A0AAP0B937_9ASPA</name>
<comment type="caution">
    <text evidence="2">The sequence shown here is derived from an EMBL/GenBank/DDBJ whole genome shotgun (WGS) entry which is preliminary data.</text>
</comment>
<evidence type="ECO:0000256" key="1">
    <source>
        <dbReference type="SAM" id="Phobius"/>
    </source>
</evidence>
<keyword evidence="1" id="KW-0812">Transmembrane</keyword>
<dbReference type="Proteomes" id="UP001418222">
    <property type="component" value="Unassembled WGS sequence"/>
</dbReference>
<gene>
    <name evidence="2" type="ORF">KSP39_PZI015515</name>
    <name evidence="3" type="ORF">KSP39_PZI015520</name>
</gene>
<dbReference type="AlphaFoldDB" id="A0AAP0B937"/>
<reference evidence="2" key="2">
    <citation type="submission" date="2024-02" db="EMBL/GenBank/DDBJ databases">
        <authorList>
            <person name="Li M.-H."/>
            <person name="Liu K.-W."/>
            <person name="Li Z."/>
            <person name="Lu H.-C."/>
            <person name="Ye Q.-L."/>
            <person name="Zhang D."/>
            <person name="Wang J.-Y."/>
            <person name="Li Y.-F."/>
            <person name="Zhong Z.-M."/>
            <person name="Liu X."/>
            <person name="Yu X."/>
            <person name="Liu D.-K."/>
            <person name="Tu X.-D."/>
            <person name="Liu B."/>
            <person name="Hao Y."/>
            <person name="Liao X.-Y."/>
            <person name="Jiang Y.-T."/>
            <person name="Sun W.-H."/>
            <person name="Chen J."/>
            <person name="Ai Y."/>
            <person name="Zhai J.-W."/>
            <person name="Wu S.-S."/>
            <person name="Zhou Z."/>
            <person name="Hsiao Y.-Y."/>
            <person name="Wu W.-L."/>
            <person name="Chen Y.-Y."/>
            <person name="Lin Y.-F."/>
            <person name="Hsu J.-L."/>
            <person name="Li C.-Y."/>
            <person name="Wang Z.-W."/>
            <person name="Zhao X."/>
            <person name="Zhong W.-Y."/>
            <person name="Ma X.-K."/>
            <person name="Ma L."/>
            <person name="Huang J."/>
            <person name="Chen G.-Z."/>
            <person name="Huang M.-Z."/>
            <person name="Huang L."/>
            <person name="Peng D.-H."/>
            <person name="Luo Y.-B."/>
            <person name="Zou S.-Q."/>
            <person name="Chen S.-P."/>
            <person name="Lan S."/>
            <person name="Tsai W.-C."/>
            <person name="Van De Peer Y."/>
            <person name="Liu Z.-J."/>
        </authorList>
    </citation>
    <scope>NUCLEOTIDE SEQUENCE</scope>
    <source>
        <strain evidence="2">Lor287</strain>
        <tissue evidence="2">Leaf</tissue>
    </source>
</reference>
<dbReference type="EMBL" id="JBBWWQ010000013">
    <property type="protein sequence ID" value="KAK8933801.1"/>
    <property type="molecule type" value="Genomic_DNA"/>
</dbReference>
<keyword evidence="4" id="KW-1185">Reference proteome</keyword>
<dbReference type="PANTHER" id="PTHR33726">
    <property type="entry name" value="TRANSMEMBRANE PROTEIN"/>
    <property type="match status" value="1"/>
</dbReference>
<protein>
    <submittedName>
        <fullName evidence="2">Uncharacterized protein</fullName>
    </submittedName>
</protein>
<keyword evidence="1" id="KW-1133">Transmembrane helix</keyword>
<reference evidence="2 4" key="1">
    <citation type="journal article" date="2022" name="Nat. Plants">
        <title>Genomes of leafy and leafless Platanthera orchids illuminate the evolution of mycoheterotrophy.</title>
        <authorList>
            <person name="Li M.H."/>
            <person name="Liu K.W."/>
            <person name="Li Z."/>
            <person name="Lu H.C."/>
            <person name="Ye Q.L."/>
            <person name="Zhang D."/>
            <person name="Wang J.Y."/>
            <person name="Li Y.F."/>
            <person name="Zhong Z.M."/>
            <person name="Liu X."/>
            <person name="Yu X."/>
            <person name="Liu D.K."/>
            <person name="Tu X.D."/>
            <person name="Liu B."/>
            <person name="Hao Y."/>
            <person name="Liao X.Y."/>
            <person name="Jiang Y.T."/>
            <person name="Sun W.H."/>
            <person name="Chen J."/>
            <person name="Chen Y.Q."/>
            <person name="Ai Y."/>
            <person name="Zhai J.W."/>
            <person name="Wu S.S."/>
            <person name="Zhou Z."/>
            <person name="Hsiao Y.Y."/>
            <person name="Wu W.L."/>
            <person name="Chen Y.Y."/>
            <person name="Lin Y.F."/>
            <person name="Hsu J.L."/>
            <person name="Li C.Y."/>
            <person name="Wang Z.W."/>
            <person name="Zhao X."/>
            <person name="Zhong W.Y."/>
            <person name="Ma X.K."/>
            <person name="Ma L."/>
            <person name="Huang J."/>
            <person name="Chen G.Z."/>
            <person name="Huang M.Z."/>
            <person name="Huang L."/>
            <person name="Peng D.H."/>
            <person name="Luo Y.B."/>
            <person name="Zou S.Q."/>
            <person name="Chen S.P."/>
            <person name="Lan S."/>
            <person name="Tsai W.C."/>
            <person name="Van de Peer Y."/>
            <person name="Liu Z.J."/>
        </authorList>
    </citation>
    <scope>NUCLEOTIDE SEQUENCE [LARGE SCALE GENOMIC DNA]</scope>
    <source>
        <strain evidence="2">Lor287</strain>
    </source>
</reference>
<accession>A0AAP0B937</accession>
<feature type="transmembrane region" description="Helical" evidence="1">
    <location>
        <begin position="66"/>
        <end position="84"/>
    </location>
</feature>
<evidence type="ECO:0000313" key="2">
    <source>
        <dbReference type="EMBL" id="KAK8933490.1"/>
    </source>
</evidence>
<sequence>MAGGKMAWLRKKMMRTGGKEERQGSANYRKFAAFSSALRRWRKYRRSLSWDPFLLRALFDRFIFSLMYAAEGVVLVACLCFFYLRFGFRL</sequence>